<organism evidence="1">
    <name type="scientific">Rhizophora mucronata</name>
    <name type="common">Asiatic mangrove</name>
    <dbReference type="NCBI Taxonomy" id="61149"/>
    <lineage>
        <taxon>Eukaryota</taxon>
        <taxon>Viridiplantae</taxon>
        <taxon>Streptophyta</taxon>
        <taxon>Embryophyta</taxon>
        <taxon>Tracheophyta</taxon>
        <taxon>Spermatophyta</taxon>
        <taxon>Magnoliopsida</taxon>
        <taxon>eudicotyledons</taxon>
        <taxon>Gunneridae</taxon>
        <taxon>Pentapetalae</taxon>
        <taxon>rosids</taxon>
        <taxon>fabids</taxon>
        <taxon>Malpighiales</taxon>
        <taxon>Rhizophoraceae</taxon>
        <taxon>Rhizophora</taxon>
    </lineage>
</organism>
<sequence>MLLLLKDKDYISSNCIRRLISFSWERDFLSILHALLHYHFQHLLLRNNLFSLTLWASILVPY</sequence>
<accession>A0A2P2M7C1</accession>
<evidence type="ECO:0000313" key="1">
    <source>
        <dbReference type="EMBL" id="MBX26124.1"/>
    </source>
</evidence>
<proteinExistence type="predicted"/>
<dbReference type="EMBL" id="GGEC01045640">
    <property type="protein sequence ID" value="MBX26124.1"/>
    <property type="molecule type" value="Transcribed_RNA"/>
</dbReference>
<protein>
    <submittedName>
        <fullName evidence="1">Uncharacterized protein</fullName>
    </submittedName>
</protein>
<reference evidence="1" key="1">
    <citation type="submission" date="2018-02" db="EMBL/GenBank/DDBJ databases">
        <title>Rhizophora mucronata_Transcriptome.</title>
        <authorList>
            <person name="Meera S.P."/>
            <person name="Sreeshan A."/>
            <person name="Augustine A."/>
        </authorList>
    </citation>
    <scope>NUCLEOTIDE SEQUENCE</scope>
    <source>
        <tissue evidence="1">Leaf</tissue>
    </source>
</reference>
<name>A0A2P2M7C1_RHIMU</name>
<dbReference type="AlphaFoldDB" id="A0A2P2M7C1"/>